<name>A0ABM8RL09_9BACT</name>
<dbReference type="InterPro" id="IPR000792">
    <property type="entry name" value="Tscrpt_reg_LuxR_C"/>
</dbReference>
<keyword evidence="4" id="KW-0804">Transcription</keyword>
<evidence type="ECO:0000256" key="4">
    <source>
        <dbReference type="ARBA" id="ARBA00023163"/>
    </source>
</evidence>
<dbReference type="PROSITE" id="PS50043">
    <property type="entry name" value="HTH_LUXR_2"/>
    <property type="match status" value="1"/>
</dbReference>
<evidence type="ECO:0000256" key="2">
    <source>
        <dbReference type="ARBA" id="ARBA00023015"/>
    </source>
</evidence>
<dbReference type="Pfam" id="PF00196">
    <property type="entry name" value="GerE"/>
    <property type="match status" value="1"/>
</dbReference>
<reference evidence="8 9" key="1">
    <citation type="submission" date="2021-02" db="EMBL/GenBank/DDBJ databases">
        <authorList>
            <person name="Han P."/>
        </authorList>
    </citation>
    <scope>NUCLEOTIDE SEQUENCE [LARGE SCALE GENOMIC DNA]</scope>
    <source>
        <strain evidence="8">Candidatus Nitrospira sp. ZN2</strain>
    </source>
</reference>
<dbReference type="SUPFAM" id="SSF52172">
    <property type="entry name" value="CheY-like"/>
    <property type="match status" value="1"/>
</dbReference>
<dbReference type="Pfam" id="PF00072">
    <property type="entry name" value="Response_reg"/>
    <property type="match status" value="1"/>
</dbReference>
<organism evidence="8 9">
    <name type="scientific">Nitrospira defluvii</name>
    <dbReference type="NCBI Taxonomy" id="330214"/>
    <lineage>
        <taxon>Bacteria</taxon>
        <taxon>Pseudomonadati</taxon>
        <taxon>Nitrospirota</taxon>
        <taxon>Nitrospiria</taxon>
        <taxon>Nitrospirales</taxon>
        <taxon>Nitrospiraceae</taxon>
        <taxon>Nitrospira</taxon>
    </lineage>
</organism>
<dbReference type="PANTHER" id="PTHR43214">
    <property type="entry name" value="TWO-COMPONENT RESPONSE REGULATOR"/>
    <property type="match status" value="1"/>
</dbReference>
<evidence type="ECO:0000259" key="7">
    <source>
        <dbReference type="PROSITE" id="PS50110"/>
    </source>
</evidence>
<dbReference type="CDD" id="cd17535">
    <property type="entry name" value="REC_NarL-like"/>
    <property type="match status" value="1"/>
</dbReference>
<dbReference type="SMART" id="SM00448">
    <property type="entry name" value="REC"/>
    <property type="match status" value="1"/>
</dbReference>
<evidence type="ECO:0000259" key="6">
    <source>
        <dbReference type="PROSITE" id="PS50043"/>
    </source>
</evidence>
<dbReference type="InterPro" id="IPR039420">
    <property type="entry name" value="WalR-like"/>
</dbReference>
<keyword evidence="1" id="KW-0597">Phosphoprotein</keyword>
<evidence type="ECO:0000256" key="1">
    <source>
        <dbReference type="ARBA" id="ARBA00022553"/>
    </source>
</evidence>
<dbReference type="GO" id="GO:0003677">
    <property type="term" value="F:DNA binding"/>
    <property type="evidence" value="ECO:0007669"/>
    <property type="project" value="UniProtKB-KW"/>
</dbReference>
<proteinExistence type="predicted"/>
<protein>
    <submittedName>
        <fullName evidence="8">DNA-binding response regulator</fullName>
    </submittedName>
</protein>
<comment type="caution">
    <text evidence="8">The sequence shown here is derived from an EMBL/GenBank/DDBJ whole genome shotgun (WGS) entry which is preliminary data.</text>
</comment>
<dbReference type="Proteomes" id="UP000675880">
    <property type="component" value="Unassembled WGS sequence"/>
</dbReference>
<keyword evidence="3 8" id="KW-0238">DNA-binding</keyword>
<dbReference type="InterPro" id="IPR011006">
    <property type="entry name" value="CheY-like_superfamily"/>
</dbReference>
<evidence type="ECO:0000313" key="8">
    <source>
        <dbReference type="EMBL" id="CAE6758913.1"/>
    </source>
</evidence>
<evidence type="ECO:0000256" key="3">
    <source>
        <dbReference type="ARBA" id="ARBA00023125"/>
    </source>
</evidence>
<dbReference type="Gene3D" id="3.40.50.2300">
    <property type="match status" value="1"/>
</dbReference>
<sequence length="221" mass="24200">MSEADQQKKPRVIIVDDQAVVAAGIRKLLEPDCEVVACVEDGRALLVEAERLRPDIIVMEVLLPSLNGLDAARHLARKVPESKIVFLSIQGSSWHVAEAFKAGASAYLLKRSQPSELTQAVHAVLMGQWYLTPLIAKDVVKNHANGSQGNKSSPALSSLTPRQREVLQLIAEGRGTKEVASMLNIAVKTVEFHKFRIMDHLNLHSTVALTKHAIVEGLVRL</sequence>
<feature type="domain" description="Response regulatory" evidence="7">
    <location>
        <begin position="11"/>
        <end position="125"/>
    </location>
</feature>
<dbReference type="InterPro" id="IPR001789">
    <property type="entry name" value="Sig_transdc_resp-reg_receiver"/>
</dbReference>
<gene>
    <name evidence="8" type="ORF">NSPZN2_30544</name>
</gene>
<comment type="caution">
    <text evidence="5">Lacks conserved residue(s) required for the propagation of feature annotation.</text>
</comment>
<dbReference type="RefSeq" id="WP_213042696.1">
    <property type="nucleotide sequence ID" value="NZ_CAJNBJ010000016.1"/>
</dbReference>
<evidence type="ECO:0000313" key="9">
    <source>
        <dbReference type="Proteomes" id="UP000675880"/>
    </source>
</evidence>
<dbReference type="InterPro" id="IPR016032">
    <property type="entry name" value="Sig_transdc_resp-reg_C-effctor"/>
</dbReference>
<dbReference type="SMART" id="SM00421">
    <property type="entry name" value="HTH_LUXR"/>
    <property type="match status" value="1"/>
</dbReference>
<dbReference type="CDD" id="cd06170">
    <property type="entry name" value="LuxR_C_like"/>
    <property type="match status" value="1"/>
</dbReference>
<dbReference type="InterPro" id="IPR058245">
    <property type="entry name" value="NreC/VraR/RcsB-like_REC"/>
</dbReference>
<accession>A0ABM8RL09</accession>
<keyword evidence="2" id="KW-0805">Transcription regulation</keyword>
<dbReference type="SUPFAM" id="SSF46894">
    <property type="entry name" value="C-terminal effector domain of the bipartite response regulators"/>
    <property type="match status" value="1"/>
</dbReference>
<dbReference type="EMBL" id="CAJNBJ010000016">
    <property type="protein sequence ID" value="CAE6758913.1"/>
    <property type="molecule type" value="Genomic_DNA"/>
</dbReference>
<dbReference type="PRINTS" id="PR00038">
    <property type="entry name" value="HTHLUXR"/>
</dbReference>
<dbReference type="PROSITE" id="PS50110">
    <property type="entry name" value="RESPONSE_REGULATORY"/>
    <property type="match status" value="1"/>
</dbReference>
<evidence type="ECO:0000256" key="5">
    <source>
        <dbReference type="PROSITE-ProRule" id="PRU00169"/>
    </source>
</evidence>
<keyword evidence="9" id="KW-1185">Reference proteome</keyword>
<feature type="domain" description="HTH luxR-type" evidence="6">
    <location>
        <begin position="152"/>
        <end position="217"/>
    </location>
</feature>
<dbReference type="PANTHER" id="PTHR43214:SF41">
    <property type="entry name" value="NITRATE_NITRITE RESPONSE REGULATOR PROTEIN NARP"/>
    <property type="match status" value="1"/>
</dbReference>